<keyword evidence="7 9" id="KW-0807">Transducer</keyword>
<accession>A0A132A2I1</accession>
<dbReference type="InterPro" id="IPR000367">
    <property type="entry name" value="Gprotein_alpha_S"/>
</dbReference>
<dbReference type="GO" id="GO:0001664">
    <property type="term" value="F:G protein-coupled receptor binding"/>
    <property type="evidence" value="ECO:0007669"/>
    <property type="project" value="TreeGrafter"/>
</dbReference>
<comment type="subcellular location">
    <subcellularLocation>
        <location evidence="9">Cell membrane</location>
    </subcellularLocation>
</comment>
<comment type="function">
    <text evidence="9">Guanine nucleotide-binding proteins (G proteins) function as transducers in numerous signaling pathways controlled by G protein-coupled receptors (GPCRs).</text>
</comment>
<dbReference type="OrthoDB" id="5817230at2759"/>
<dbReference type="PRINTS" id="PR00443">
    <property type="entry name" value="GPROTEINAS"/>
</dbReference>
<evidence type="ECO:0000256" key="2">
    <source>
        <dbReference type="ARBA" id="ARBA00011356"/>
    </source>
</evidence>
<dbReference type="Gene3D" id="3.40.50.300">
    <property type="entry name" value="P-loop containing nucleotide triphosphate hydrolases"/>
    <property type="match status" value="1"/>
</dbReference>
<keyword evidence="6 8" id="KW-0342">GTP-binding</keyword>
<dbReference type="GO" id="GO:0007191">
    <property type="term" value="P:adenylate cyclase-activating dopamine receptor signaling pathway"/>
    <property type="evidence" value="ECO:0007669"/>
    <property type="project" value="TreeGrafter"/>
</dbReference>
<evidence type="ECO:0000256" key="4">
    <source>
        <dbReference type="ARBA" id="ARBA00022741"/>
    </source>
</evidence>
<protein>
    <recommendedName>
        <fullName evidence="9">Guanine nucleotide-binding protein G(s) subunit alpha</fullName>
    </recommendedName>
    <alternativeName>
        <fullName evidence="9">Adenylate cyclase-stimulating G alpha protein</fullName>
    </alternativeName>
</protein>
<dbReference type="Pfam" id="PF00503">
    <property type="entry name" value="G-alpha"/>
    <property type="match status" value="1"/>
</dbReference>
<dbReference type="PRINTS" id="PR00318">
    <property type="entry name" value="GPROTEINA"/>
</dbReference>
<dbReference type="SMART" id="SM00275">
    <property type="entry name" value="G_alpha"/>
    <property type="match status" value="1"/>
</dbReference>
<dbReference type="GO" id="GO:0007606">
    <property type="term" value="P:sensory perception of chemical stimulus"/>
    <property type="evidence" value="ECO:0007669"/>
    <property type="project" value="TreeGrafter"/>
</dbReference>
<evidence type="ECO:0000256" key="5">
    <source>
        <dbReference type="ARBA" id="ARBA00022842"/>
    </source>
</evidence>
<keyword evidence="5 9" id="KW-0460">Magnesium</keyword>
<comment type="similarity">
    <text evidence="1 9">Belongs to the G-alpha family. G(s) subfamily.</text>
</comment>
<feature type="binding site" evidence="8">
    <location>
        <begin position="19"/>
        <end position="23"/>
    </location>
    <ligand>
        <name>GTP</name>
        <dbReference type="ChEBI" id="CHEBI:37565"/>
    </ligand>
</feature>
<dbReference type="SUPFAM" id="SSF52540">
    <property type="entry name" value="P-loop containing nucleoside triphosphate hydrolases"/>
    <property type="match status" value="1"/>
</dbReference>
<feature type="binding site" evidence="8">
    <location>
        <position position="180"/>
    </location>
    <ligand>
        <name>GTP</name>
        <dbReference type="ChEBI" id="CHEBI:37565"/>
    </ligand>
</feature>
<dbReference type="Proteomes" id="UP000616769">
    <property type="component" value="Unassembled WGS sequence"/>
</dbReference>
<dbReference type="GO" id="GO:0005525">
    <property type="term" value="F:GTP binding"/>
    <property type="evidence" value="ECO:0007669"/>
    <property type="project" value="UniProtKB-UniRule"/>
</dbReference>
<organism evidence="10 11">
    <name type="scientific">Sarcoptes scabiei</name>
    <name type="common">Itch mite</name>
    <name type="synonym">Acarus scabiei</name>
    <dbReference type="NCBI Taxonomy" id="52283"/>
    <lineage>
        <taxon>Eukaryota</taxon>
        <taxon>Metazoa</taxon>
        <taxon>Ecdysozoa</taxon>
        <taxon>Arthropoda</taxon>
        <taxon>Chelicerata</taxon>
        <taxon>Arachnida</taxon>
        <taxon>Acari</taxon>
        <taxon>Acariformes</taxon>
        <taxon>Sarcoptiformes</taxon>
        <taxon>Astigmata</taxon>
        <taxon>Psoroptidia</taxon>
        <taxon>Sarcoptoidea</taxon>
        <taxon>Sarcoptidae</taxon>
        <taxon>Sarcoptinae</taxon>
        <taxon>Sarcoptes</taxon>
    </lineage>
</organism>
<dbReference type="GO" id="GO:0046872">
    <property type="term" value="F:metal ion binding"/>
    <property type="evidence" value="ECO:0007669"/>
    <property type="project" value="UniProtKB-UniRule"/>
</dbReference>
<evidence type="ECO:0000313" key="10">
    <source>
        <dbReference type="EMBL" id="KPM05133.1"/>
    </source>
</evidence>
<proteinExistence type="inferred from homology"/>
<evidence type="ECO:0000313" key="11">
    <source>
        <dbReference type="Proteomes" id="UP000616769"/>
    </source>
</evidence>
<dbReference type="GO" id="GO:0003924">
    <property type="term" value="F:GTPase activity"/>
    <property type="evidence" value="ECO:0007669"/>
    <property type="project" value="UniProtKB-UniRule"/>
</dbReference>
<dbReference type="AlphaFoldDB" id="A0A132A2I1"/>
<dbReference type="EMBL" id="JXLN01010113">
    <property type="protein sequence ID" value="KPM05133.1"/>
    <property type="molecule type" value="Genomic_DNA"/>
</dbReference>
<keyword evidence="9" id="KW-1003">Cell membrane</keyword>
<dbReference type="GO" id="GO:0005834">
    <property type="term" value="C:heterotrimeric G-protein complex"/>
    <property type="evidence" value="ECO:0007669"/>
    <property type="project" value="UniProtKB-UniRule"/>
</dbReference>
<evidence type="ECO:0000256" key="8">
    <source>
        <dbReference type="PIRSR" id="PIRSR601019-1"/>
    </source>
</evidence>
<sequence>MFENVSDFSGIIKQSSMFDVGGQRDERRKWIQCFNDVTAIIFVTACSSYNMVLREDPNQNRLRESLDLFKSIWNNRSIFNFCSNPSLFSALYRRWLRTISVILFLNKQDLLAEKVKAGKSRIEDYFPEYIHYQTPPDAVFDPGESPEFIRAKYFIRDEFLRISTASGDGKHYCYPHFTCAVDTENIRRVFNDCRDIIQRMHLRQYELL</sequence>
<dbReference type="PANTHER" id="PTHR10218">
    <property type="entry name" value="GTP-BINDING PROTEIN ALPHA SUBUNIT"/>
    <property type="match status" value="1"/>
</dbReference>
<dbReference type="FunFam" id="3.40.50.300:FF:006178">
    <property type="entry name" value="Guanine nucleotide-binding protein G(s) subunit alpha isoforms short"/>
    <property type="match status" value="2"/>
</dbReference>
<evidence type="ECO:0000256" key="3">
    <source>
        <dbReference type="ARBA" id="ARBA00022723"/>
    </source>
</evidence>
<dbReference type="GO" id="GO:0005737">
    <property type="term" value="C:cytoplasm"/>
    <property type="evidence" value="ECO:0007669"/>
    <property type="project" value="TreeGrafter"/>
</dbReference>
<evidence type="ECO:0000256" key="7">
    <source>
        <dbReference type="ARBA" id="ARBA00023224"/>
    </source>
</evidence>
<dbReference type="InterPro" id="IPR027417">
    <property type="entry name" value="P-loop_NTPase"/>
</dbReference>
<dbReference type="VEuPathDB" id="VectorBase:SSCA003748"/>
<evidence type="ECO:0000256" key="1">
    <source>
        <dbReference type="ARBA" id="ARBA00007172"/>
    </source>
</evidence>
<evidence type="ECO:0000256" key="9">
    <source>
        <dbReference type="RuleBase" id="RU369121"/>
    </source>
</evidence>
<dbReference type="PANTHER" id="PTHR10218:SF212">
    <property type="entry name" value="G PROTEIN ALPHA S SUBUNIT"/>
    <property type="match status" value="1"/>
</dbReference>
<name>A0A132A2I1_SARSC</name>
<reference evidence="10 11" key="1">
    <citation type="journal article" date="2015" name="Parasit. Vectors">
        <title>Draft genome of the scabies mite.</title>
        <authorList>
            <person name="Rider S.D.Jr."/>
            <person name="Morgan M.S."/>
            <person name="Arlian L.G."/>
        </authorList>
    </citation>
    <scope>NUCLEOTIDE SEQUENCE [LARGE SCALE GENOMIC DNA]</scope>
    <source>
        <strain evidence="10">Arlian Lab</strain>
    </source>
</reference>
<dbReference type="InterPro" id="IPR001019">
    <property type="entry name" value="Gprotein_alpha_su"/>
</dbReference>
<keyword evidence="3 9" id="KW-0479">Metal-binding</keyword>
<feature type="binding site" evidence="8">
    <location>
        <begin position="106"/>
        <end position="109"/>
    </location>
    <ligand>
        <name>GTP</name>
        <dbReference type="ChEBI" id="CHEBI:37565"/>
    </ligand>
</feature>
<dbReference type="CDD" id="cd00066">
    <property type="entry name" value="G-alpha"/>
    <property type="match status" value="1"/>
</dbReference>
<evidence type="ECO:0000256" key="6">
    <source>
        <dbReference type="ARBA" id="ARBA00023134"/>
    </source>
</evidence>
<keyword evidence="4 8" id="KW-0547">Nucleotide-binding</keyword>
<gene>
    <name evidence="10" type="ORF">QR98_0035920</name>
</gene>
<comment type="subunit">
    <text evidence="2 9">G proteins are composed of 3 units; alpha, beta and gamma. The alpha chain contains the guanine nucleotide binding site.</text>
</comment>
<comment type="caution">
    <text evidence="10">The sequence shown here is derived from an EMBL/GenBank/DDBJ whole genome shotgun (WGS) entry which is preliminary data.</text>
</comment>
<dbReference type="PROSITE" id="PS51882">
    <property type="entry name" value="G_ALPHA"/>
    <property type="match status" value="1"/>
</dbReference>
<dbReference type="GO" id="GO:0031683">
    <property type="term" value="F:G-protein beta/gamma-subunit complex binding"/>
    <property type="evidence" value="ECO:0007669"/>
    <property type="project" value="UniProtKB-UniRule"/>
</dbReference>
<keyword evidence="9" id="KW-0472">Membrane</keyword>